<evidence type="ECO:0000256" key="3">
    <source>
        <dbReference type="ARBA" id="ARBA00008370"/>
    </source>
</evidence>
<evidence type="ECO:0000256" key="9">
    <source>
        <dbReference type="ARBA" id="ARBA00023128"/>
    </source>
</evidence>
<keyword evidence="6 11" id="KW-0812">Transmembrane</keyword>
<keyword evidence="8 11" id="KW-1133">Transmembrane helix</keyword>
<dbReference type="STRING" id="1069680.M7NRE2"/>
<evidence type="ECO:0000256" key="1">
    <source>
        <dbReference type="ARBA" id="ARBA00002490"/>
    </source>
</evidence>
<protein>
    <recommendedName>
        <fullName evidence="4">Cytochrome c oxidase assembly protein COX16, mitochondrial</fullName>
    </recommendedName>
    <alternativeName>
        <fullName evidence="5">Cytochrome c oxidase assembly protein cox16, mitochondrial</fullName>
    </alternativeName>
</protein>
<sequence>MNYFTREKYISNTSKISQKIIQLNKTIHKYPFLLFGMPFITIILGGAYVLSISQQFRYDSRDQKITQISEEQALGIKKNRRKINIKDEYYKLQMNEMMLDNWEQVRVKRFPGEPENILSSHS</sequence>
<proteinExistence type="inferred from homology"/>
<gene>
    <name evidence="12" type="ORF">PNEG_02013</name>
</gene>
<dbReference type="AlphaFoldDB" id="M7NRE2"/>
<accession>M7NRE2</accession>
<evidence type="ECO:0000256" key="10">
    <source>
        <dbReference type="ARBA" id="ARBA00023136"/>
    </source>
</evidence>
<evidence type="ECO:0000256" key="6">
    <source>
        <dbReference type="ARBA" id="ARBA00022692"/>
    </source>
</evidence>
<evidence type="ECO:0000256" key="7">
    <source>
        <dbReference type="ARBA" id="ARBA00022792"/>
    </source>
</evidence>
<organism evidence="12 13">
    <name type="scientific">Pneumocystis murina (strain B123)</name>
    <name type="common">Mouse pneumocystis pneumonia agent</name>
    <name type="synonym">Pneumocystis carinii f. sp. muris</name>
    <dbReference type="NCBI Taxonomy" id="1069680"/>
    <lineage>
        <taxon>Eukaryota</taxon>
        <taxon>Fungi</taxon>
        <taxon>Dikarya</taxon>
        <taxon>Ascomycota</taxon>
        <taxon>Taphrinomycotina</taxon>
        <taxon>Pneumocystomycetes</taxon>
        <taxon>Pneumocystaceae</taxon>
        <taxon>Pneumocystis</taxon>
    </lineage>
</organism>
<dbReference type="OrthoDB" id="5516033at2759"/>
<comment type="subcellular location">
    <subcellularLocation>
        <location evidence="2">Mitochondrion inner membrane</location>
        <topology evidence="2">Single-pass membrane protein</topology>
    </subcellularLocation>
</comment>
<evidence type="ECO:0000313" key="12">
    <source>
        <dbReference type="EMBL" id="EMR09832.1"/>
    </source>
</evidence>
<evidence type="ECO:0000256" key="4">
    <source>
        <dbReference type="ARBA" id="ARBA00015368"/>
    </source>
</evidence>
<dbReference type="GeneID" id="19895707"/>
<dbReference type="Proteomes" id="UP000011958">
    <property type="component" value="Unassembled WGS sequence"/>
</dbReference>
<evidence type="ECO:0000256" key="8">
    <source>
        <dbReference type="ARBA" id="ARBA00022989"/>
    </source>
</evidence>
<dbReference type="PANTHER" id="PTHR17130:SF14">
    <property type="entry name" value="CYTOCHROME C OXIDASE ASSEMBLY PROTEIN COX16 HOMOLOG, MITOCHONDRIAL"/>
    <property type="match status" value="1"/>
</dbReference>
<dbReference type="eggNOG" id="ENOG502S9GT">
    <property type="taxonomic scope" value="Eukaryota"/>
</dbReference>
<evidence type="ECO:0000256" key="11">
    <source>
        <dbReference type="SAM" id="Phobius"/>
    </source>
</evidence>
<comment type="caution">
    <text evidence="12">The sequence shown here is derived from an EMBL/GenBank/DDBJ whole genome shotgun (WGS) entry which is preliminary data.</text>
</comment>
<reference evidence="13" key="1">
    <citation type="journal article" date="2016" name="Nat. Commun.">
        <title>Genome analysis of three Pneumocystis species reveals adaptation mechanisms to life exclusively in mammalian hosts.</title>
        <authorList>
            <person name="Ma L."/>
            <person name="Chen Z."/>
            <person name="Huang D.W."/>
            <person name="Kutty G."/>
            <person name="Ishihara M."/>
            <person name="Wang H."/>
            <person name="Abouelleil A."/>
            <person name="Bishop L."/>
            <person name="Davey E."/>
            <person name="Deng R."/>
            <person name="Deng X."/>
            <person name="Fan L."/>
            <person name="Fantoni G."/>
            <person name="Fitzgerald M."/>
            <person name="Gogineni E."/>
            <person name="Goldberg J.M."/>
            <person name="Handley G."/>
            <person name="Hu X."/>
            <person name="Huber C."/>
            <person name="Jiao X."/>
            <person name="Jones K."/>
            <person name="Levin J.Z."/>
            <person name="Liu Y."/>
            <person name="Macdonald P."/>
            <person name="Melnikov A."/>
            <person name="Raley C."/>
            <person name="Sassi M."/>
            <person name="Sherman B.T."/>
            <person name="Song X."/>
            <person name="Sykes S."/>
            <person name="Tran B."/>
            <person name="Walsh L."/>
            <person name="Xia Y."/>
            <person name="Yang J."/>
            <person name="Young S."/>
            <person name="Zeng Q."/>
            <person name="Zheng X."/>
            <person name="Stephens R."/>
            <person name="Nusbaum C."/>
            <person name="Birren B.W."/>
            <person name="Azadi P."/>
            <person name="Lempicki R.A."/>
            <person name="Cuomo C.A."/>
            <person name="Kovacs J.A."/>
        </authorList>
    </citation>
    <scope>NUCLEOTIDE SEQUENCE [LARGE SCALE GENOMIC DNA]</scope>
    <source>
        <strain evidence="13">B123</strain>
    </source>
</reference>
<dbReference type="Pfam" id="PF14138">
    <property type="entry name" value="COX16"/>
    <property type="match status" value="1"/>
</dbReference>
<dbReference type="VEuPathDB" id="FungiDB:PNEG_02013"/>
<comment type="similarity">
    <text evidence="3">Belongs to the COX16 family.</text>
</comment>
<name>M7NRE2_PNEMU</name>
<keyword evidence="7" id="KW-0999">Mitochondrion inner membrane</keyword>
<dbReference type="RefSeq" id="XP_007873993.1">
    <property type="nucleotide sequence ID" value="XM_007875802.1"/>
</dbReference>
<dbReference type="InterPro" id="IPR020164">
    <property type="entry name" value="Cyt_c_Oxase_assmbl_COX16"/>
</dbReference>
<keyword evidence="13" id="KW-1185">Reference proteome</keyword>
<dbReference type="OMA" id="VNMKDEY"/>
<feature type="transmembrane region" description="Helical" evidence="11">
    <location>
        <begin position="32"/>
        <end position="51"/>
    </location>
</feature>
<dbReference type="HOGENOM" id="CLU_131611_2_0_1"/>
<dbReference type="GO" id="GO:0033617">
    <property type="term" value="P:mitochondrial respiratory chain complex IV assembly"/>
    <property type="evidence" value="ECO:0007669"/>
    <property type="project" value="TreeGrafter"/>
</dbReference>
<evidence type="ECO:0000256" key="2">
    <source>
        <dbReference type="ARBA" id="ARBA00004434"/>
    </source>
</evidence>
<dbReference type="EMBL" id="AFWA02000009">
    <property type="protein sequence ID" value="EMR09832.1"/>
    <property type="molecule type" value="Genomic_DNA"/>
</dbReference>
<dbReference type="GO" id="GO:0005743">
    <property type="term" value="C:mitochondrial inner membrane"/>
    <property type="evidence" value="ECO:0007669"/>
    <property type="project" value="UniProtKB-SubCell"/>
</dbReference>
<comment type="function">
    <text evidence="1">Required for the assembly of the mitochondrial respiratory chain complex IV (CIV), also known as cytochrome c oxidase. May participate in merging the COX1 and COX2 assembly lines.</text>
</comment>
<evidence type="ECO:0000256" key="5">
    <source>
        <dbReference type="ARBA" id="ARBA00019222"/>
    </source>
</evidence>
<dbReference type="PANTHER" id="PTHR17130">
    <property type="entry name" value="MITOCHONDRIAL OUTER MEMBRANE PROTEIN 25"/>
    <property type="match status" value="1"/>
</dbReference>
<keyword evidence="10 11" id="KW-0472">Membrane</keyword>
<keyword evidence="9" id="KW-0496">Mitochondrion</keyword>
<evidence type="ECO:0000313" key="13">
    <source>
        <dbReference type="Proteomes" id="UP000011958"/>
    </source>
</evidence>